<feature type="region of interest" description="Disordered" evidence="6">
    <location>
        <begin position="1"/>
        <end position="52"/>
    </location>
</feature>
<keyword evidence="3 5" id="KW-0175">Coiled coil</keyword>
<dbReference type="GO" id="GO:0005737">
    <property type="term" value="C:cytoplasm"/>
    <property type="evidence" value="ECO:0007669"/>
    <property type="project" value="TreeGrafter"/>
</dbReference>
<comment type="subcellular location">
    <subcellularLocation>
        <location evidence="1">Nucleus</location>
    </subcellularLocation>
</comment>
<feature type="region of interest" description="Disordered" evidence="6">
    <location>
        <begin position="597"/>
        <end position="630"/>
    </location>
</feature>
<reference evidence="7" key="1">
    <citation type="submission" date="2025-08" db="UniProtKB">
        <authorList>
            <consortium name="Ensembl"/>
        </authorList>
    </citation>
    <scope>IDENTIFICATION</scope>
</reference>
<comment type="similarity">
    <text evidence="2">Belongs to the MTUS1 family.</text>
</comment>
<evidence type="ECO:0000256" key="3">
    <source>
        <dbReference type="ARBA" id="ARBA00023054"/>
    </source>
</evidence>
<feature type="compositionally biased region" description="Low complexity" evidence="6">
    <location>
        <begin position="748"/>
        <end position="758"/>
    </location>
</feature>
<dbReference type="AlphaFoldDB" id="A0A8C3X0E2"/>
<sequence>MNDDNSHDQTEDKLQSLYIGDENGNTYAYNQKSPPTQSSSASGVSWNSPNPDDMVVDYETSSVVDIAETISLNPQSVDVLDHQKSSGDFLTKEVLDMYKDSACRSFACVINSEESKPNTCHSLESFQDQSVETSLPSAWKPNKDDLNLLGRVTADDSSALALNRTFDMKMDNSHDTFVISPTIEKSQALHSTASLPRTSTRNGNASLSCSLPAFSRVDEIPGRETRCDGDSFENPQAPASEAQDTGYTVFSEVVMQTDVVVPDIGSECRCSSGKVTSEYPDGAQQRLGAEKEIQALTPVSEGMDVSSGSVLQEFFCTSKDEPVSEMHSWSSYGQKEMGQNLRETVSNCLIDDECSLLVPAFDKSTTRVLDPAHQVTVAKDTPVASNGEDLGTQNHTIEWLLNRSVAGQKVASSFELSWGADNMAIDTDNLACMSTPILEPTKAVFSVSPIDVTDKCNKVPKSNRELRNLPNLKGAQMNMSKPNLGKSTTKANTPVGSKARSTEIISYPRPNFKNVKAKVISRRVLQPKDPALSEAVPSSQLTGASLPSSVSSSRQLTVSNKTPTSDLNAEPKAEILINKTHKQQFNKLITSQAVHVTTHSKNASHKIPRTTSAVKSNQEDADKASSSNSACETGPVAAFFQKIKDELPVKMESTECLEMTYTSNIDRISPEKKGEKENGTLMAKQQLKKEIMNETFDCGSLFLGSAPKRSTILGRNTAKPNSSLLRRIPVPKAKAGPSVSCWRRNSDSRNLSSDRTLSPQRIRLVPSSGKPASLKSTQPSWVNMPGQLPKSKASLSSSVLQKTGRTSSIASIHSDLSSYSNNSGNATVVKFEEKPPKPAFQNGPSGSLYLKPLVPRAHAHLLKTPSKGPSRKSLFTAFNGVEKGRQKNPRSLCIQTQTSPDVLSSEKTLELAQFKTKCEKQSGCILQLKQLLFCGNARFEALTVVIQHLLSKREEALKQHKALSQELVNLRGELVTASTTCEKLEKARNELQVAYEGFVQKLNQQHQTDLTELENRLKEFYTGECEKLQNIYIEEAEKYKTQLQEQFDNLNATHETSKLEIEVSHSEKIELLKKAYETSLSEIKKSHEMEKKSLEDVLNKKQESLEKQINDLKSENDALNEKLKSEEQKRISREKANSKNPQIMYLEQELESLKAVLEIKNEKLHQQDIKLMKMEKLVDNNTALVDKLKRFQQENEELKARMDKHMAISRQLSTEQAVLQESLEKESKVNKRLSMENEELLWKLHNGDLCSPKRSPTSPAIPFQSPRNSGSFPSPSISPR</sequence>
<feature type="region of interest" description="Disordered" evidence="6">
    <location>
        <begin position="723"/>
        <end position="799"/>
    </location>
</feature>
<feature type="region of interest" description="Disordered" evidence="6">
    <location>
        <begin position="1116"/>
        <end position="1135"/>
    </location>
</feature>
<feature type="coiled-coil region" evidence="5">
    <location>
        <begin position="946"/>
        <end position="1001"/>
    </location>
</feature>
<dbReference type="InterPro" id="IPR051293">
    <property type="entry name" value="MTUS1/CCDC69"/>
</dbReference>
<keyword evidence="8" id="KW-1185">Reference proteome</keyword>
<feature type="region of interest" description="Disordered" evidence="6">
    <location>
        <begin position="474"/>
        <end position="500"/>
    </location>
</feature>
<feature type="compositionally biased region" description="Polar residues" evidence="6">
    <location>
        <begin position="1265"/>
        <end position="1280"/>
    </location>
</feature>
<feature type="compositionally biased region" description="Basic and acidic residues" evidence="6">
    <location>
        <begin position="1"/>
        <end position="14"/>
    </location>
</feature>
<evidence type="ECO:0000256" key="2">
    <source>
        <dbReference type="ARBA" id="ARBA00007585"/>
    </source>
</evidence>
<dbReference type="PANTHER" id="PTHR24200:SF7">
    <property type="entry name" value="MICROTUBULE-ASSOCIATED TUMOR SUPPRESSOR 1"/>
    <property type="match status" value="1"/>
</dbReference>
<accession>A0A8C3X0E2</accession>
<name>A0A8C3X0E2_9CETA</name>
<evidence type="ECO:0000313" key="7">
    <source>
        <dbReference type="Ensembl" id="ENSCWAP00000022281.1"/>
    </source>
</evidence>
<reference evidence="7" key="2">
    <citation type="submission" date="2025-09" db="UniProtKB">
        <authorList>
            <consortium name="Ensembl"/>
        </authorList>
    </citation>
    <scope>IDENTIFICATION</scope>
</reference>
<evidence type="ECO:0000256" key="4">
    <source>
        <dbReference type="ARBA" id="ARBA00023242"/>
    </source>
</evidence>
<evidence type="ECO:0000313" key="8">
    <source>
        <dbReference type="Proteomes" id="UP000694540"/>
    </source>
</evidence>
<evidence type="ECO:0000256" key="6">
    <source>
        <dbReference type="SAM" id="MobiDB-lite"/>
    </source>
</evidence>
<gene>
    <name evidence="7" type="primary">MTUS1</name>
</gene>
<dbReference type="GO" id="GO:0008017">
    <property type="term" value="F:microtubule binding"/>
    <property type="evidence" value="ECO:0007669"/>
    <property type="project" value="TreeGrafter"/>
</dbReference>
<dbReference type="GO" id="GO:0015630">
    <property type="term" value="C:microtubule cytoskeleton"/>
    <property type="evidence" value="ECO:0007669"/>
    <property type="project" value="Ensembl"/>
</dbReference>
<dbReference type="GeneTree" id="ENSGT00950000183026"/>
<evidence type="ECO:0000256" key="1">
    <source>
        <dbReference type="ARBA" id="ARBA00004123"/>
    </source>
</evidence>
<organism evidence="7 8">
    <name type="scientific">Catagonus wagneri</name>
    <name type="common">Chacoan peccary</name>
    <dbReference type="NCBI Taxonomy" id="51154"/>
    <lineage>
        <taxon>Eukaryota</taxon>
        <taxon>Metazoa</taxon>
        <taxon>Chordata</taxon>
        <taxon>Craniata</taxon>
        <taxon>Vertebrata</taxon>
        <taxon>Euteleostomi</taxon>
        <taxon>Mammalia</taxon>
        <taxon>Eutheria</taxon>
        <taxon>Laurasiatheria</taxon>
        <taxon>Artiodactyla</taxon>
        <taxon>Suina</taxon>
        <taxon>Tayassuidae</taxon>
        <taxon>Catagonus</taxon>
    </lineage>
</organism>
<feature type="compositionally biased region" description="Low complexity" evidence="6">
    <location>
        <begin position="545"/>
        <end position="559"/>
    </location>
</feature>
<protein>
    <submittedName>
        <fullName evidence="7">Microtubule associated scaffold protein 1</fullName>
    </submittedName>
</protein>
<dbReference type="GO" id="GO:0010758">
    <property type="term" value="P:regulation of macrophage chemotaxis"/>
    <property type="evidence" value="ECO:0007669"/>
    <property type="project" value="TreeGrafter"/>
</dbReference>
<dbReference type="Ensembl" id="ENSCWAT00000024163.1">
    <property type="protein sequence ID" value="ENSCWAP00000022281.1"/>
    <property type="gene ID" value="ENSCWAG00000015243.1"/>
</dbReference>
<feature type="coiled-coil region" evidence="5">
    <location>
        <begin position="1033"/>
        <end position="1060"/>
    </location>
</feature>
<evidence type="ECO:0000256" key="5">
    <source>
        <dbReference type="SAM" id="Coils"/>
    </source>
</evidence>
<feature type="region of interest" description="Disordered" evidence="6">
    <location>
        <begin position="530"/>
        <end position="571"/>
    </location>
</feature>
<feature type="region of interest" description="Disordered" evidence="6">
    <location>
        <begin position="1247"/>
        <end position="1280"/>
    </location>
</feature>
<proteinExistence type="inferred from homology"/>
<dbReference type="GO" id="GO:0005730">
    <property type="term" value="C:nucleolus"/>
    <property type="evidence" value="ECO:0007669"/>
    <property type="project" value="Ensembl"/>
</dbReference>
<keyword evidence="4" id="KW-0539">Nucleus</keyword>
<feature type="compositionally biased region" description="Polar residues" evidence="6">
    <location>
        <begin position="477"/>
        <end position="495"/>
    </location>
</feature>
<feature type="compositionally biased region" description="Polar residues" evidence="6">
    <location>
        <begin position="23"/>
        <end position="50"/>
    </location>
</feature>
<dbReference type="PANTHER" id="PTHR24200">
    <property type="entry name" value="TOUCAN, ISOFORM A"/>
    <property type="match status" value="1"/>
</dbReference>
<dbReference type="Proteomes" id="UP000694540">
    <property type="component" value="Unplaced"/>
</dbReference>